<accession>S8ENA0</accession>
<sequence>DLAKIHRVVKSEAQSVLLDYFHSTRGLQFSDAENMSKNTPEFFDALTNRVFVCNDSEVSRSLIRFLRYHPVNEFEPFFESIGLKPSEYSSYLPRTLMFLNEDELLMENYTLLCNYGFPRNRIGRIYKEATEF</sequence>
<keyword evidence="2" id="KW-1185">Reference proteome</keyword>
<evidence type="ECO:0000313" key="1">
    <source>
        <dbReference type="EMBL" id="EPS74257.1"/>
    </source>
</evidence>
<dbReference type="OrthoDB" id="1729332at2759"/>
<organism evidence="1 2">
    <name type="scientific">Genlisea aurea</name>
    <dbReference type="NCBI Taxonomy" id="192259"/>
    <lineage>
        <taxon>Eukaryota</taxon>
        <taxon>Viridiplantae</taxon>
        <taxon>Streptophyta</taxon>
        <taxon>Embryophyta</taxon>
        <taxon>Tracheophyta</taxon>
        <taxon>Spermatophyta</taxon>
        <taxon>Magnoliopsida</taxon>
        <taxon>eudicotyledons</taxon>
        <taxon>Gunneridae</taxon>
        <taxon>Pentapetalae</taxon>
        <taxon>asterids</taxon>
        <taxon>lamiids</taxon>
        <taxon>Lamiales</taxon>
        <taxon>Lentibulariaceae</taxon>
        <taxon>Genlisea</taxon>
    </lineage>
</organism>
<dbReference type="EMBL" id="AUSU01000131">
    <property type="protein sequence ID" value="EPS74257.1"/>
    <property type="molecule type" value="Genomic_DNA"/>
</dbReference>
<evidence type="ECO:0000313" key="2">
    <source>
        <dbReference type="Proteomes" id="UP000015453"/>
    </source>
</evidence>
<name>S8ENA0_9LAMI</name>
<comment type="caution">
    <text evidence="1">The sequence shown here is derived from an EMBL/GenBank/DDBJ whole genome shotgun (WGS) entry which is preliminary data.</text>
</comment>
<feature type="non-terminal residue" evidence="1">
    <location>
        <position position="132"/>
    </location>
</feature>
<dbReference type="Proteomes" id="UP000015453">
    <property type="component" value="Unassembled WGS sequence"/>
</dbReference>
<feature type="non-terminal residue" evidence="1">
    <location>
        <position position="1"/>
    </location>
</feature>
<gene>
    <name evidence="1" type="ORF">M569_00502</name>
</gene>
<reference evidence="1 2" key="1">
    <citation type="journal article" date="2013" name="BMC Genomics">
        <title>The miniature genome of a carnivorous plant Genlisea aurea contains a low number of genes and short non-coding sequences.</title>
        <authorList>
            <person name="Leushkin E.V."/>
            <person name="Sutormin R.A."/>
            <person name="Nabieva E.R."/>
            <person name="Penin A.A."/>
            <person name="Kondrashov A.S."/>
            <person name="Logacheva M.D."/>
        </authorList>
    </citation>
    <scope>NUCLEOTIDE SEQUENCE [LARGE SCALE GENOMIC DNA]</scope>
</reference>
<dbReference type="AlphaFoldDB" id="S8ENA0"/>
<proteinExistence type="predicted"/>
<protein>
    <submittedName>
        <fullName evidence="1">Uncharacterized protein</fullName>
    </submittedName>
</protein>